<comment type="caution">
    <text evidence="1">The sequence shown here is derived from an EMBL/GenBank/DDBJ whole genome shotgun (WGS) entry which is preliminary data.</text>
</comment>
<protein>
    <submittedName>
        <fullName evidence="1">Uncharacterized protein</fullName>
    </submittedName>
</protein>
<evidence type="ECO:0000313" key="2">
    <source>
        <dbReference type="Proteomes" id="UP000093712"/>
    </source>
</evidence>
<reference evidence="1 2" key="1">
    <citation type="submission" date="2016-06" db="EMBL/GenBank/DDBJ databases">
        <authorList>
            <person name="Sutton G."/>
            <person name="Brinkac L."/>
            <person name="Sanka R."/>
            <person name="Adams M."/>
            <person name="Lau E."/>
            <person name="Garcia-Basteiro A."/>
            <person name="Lopez-Varela E."/>
            <person name="Palencia S."/>
        </authorList>
    </citation>
    <scope>NUCLEOTIDE SEQUENCE [LARGE SCALE GENOMIC DNA]</scope>
    <source>
        <strain evidence="1 2">1211594.5</strain>
    </source>
</reference>
<dbReference type="Proteomes" id="UP000093712">
    <property type="component" value="Unassembled WGS sequence"/>
</dbReference>
<accession>A0AA91IYK9</accession>
<name>A0AA91IYK9_9MYCO</name>
<dbReference type="AlphaFoldDB" id="A0AA91IYK9"/>
<organism evidence="1 2">
    <name type="scientific">Mycolicibacter heraklionensis</name>
    <dbReference type="NCBI Taxonomy" id="512402"/>
    <lineage>
        <taxon>Bacteria</taxon>
        <taxon>Bacillati</taxon>
        <taxon>Actinomycetota</taxon>
        <taxon>Actinomycetes</taxon>
        <taxon>Mycobacteriales</taxon>
        <taxon>Mycobacteriaceae</taxon>
        <taxon>Mycolicibacter</taxon>
    </lineage>
</organism>
<dbReference type="EMBL" id="LZME01000056">
    <property type="protein sequence ID" value="OBK86632.1"/>
    <property type="molecule type" value="Genomic_DNA"/>
</dbReference>
<sequence>MKHNSEKATGLVNEIKDAAEQQQLMLDEFMAGDGWRALGYASPAEWRDVEMGDVDDALAKLIARALIEDVRNPNARGRGGQEAGGFIAL</sequence>
<evidence type="ECO:0000313" key="1">
    <source>
        <dbReference type="EMBL" id="OBK86632.1"/>
    </source>
</evidence>
<gene>
    <name evidence="1" type="ORF">A5649_19500</name>
</gene>
<proteinExistence type="predicted"/>